<gene>
    <name evidence="1" type="ORF">S01H1_74605</name>
</gene>
<protein>
    <submittedName>
        <fullName evidence="1">Uncharacterized protein</fullName>
    </submittedName>
</protein>
<organism evidence="1">
    <name type="scientific">marine sediment metagenome</name>
    <dbReference type="NCBI Taxonomy" id="412755"/>
    <lineage>
        <taxon>unclassified sequences</taxon>
        <taxon>metagenomes</taxon>
        <taxon>ecological metagenomes</taxon>
    </lineage>
</organism>
<sequence>LIESIDAIYALISSDDTAPELRSAAAAAYGALNLPSQKVKNLILDQAKS</sequence>
<accession>X0X4P6</accession>
<feature type="non-terminal residue" evidence="1">
    <location>
        <position position="1"/>
    </location>
</feature>
<dbReference type="EMBL" id="BARS01049923">
    <property type="protein sequence ID" value="GAG38219.1"/>
    <property type="molecule type" value="Genomic_DNA"/>
</dbReference>
<comment type="caution">
    <text evidence="1">The sequence shown here is derived from an EMBL/GenBank/DDBJ whole genome shotgun (WGS) entry which is preliminary data.</text>
</comment>
<evidence type="ECO:0000313" key="1">
    <source>
        <dbReference type="EMBL" id="GAG38219.1"/>
    </source>
</evidence>
<name>X0X4P6_9ZZZZ</name>
<dbReference type="AlphaFoldDB" id="X0X4P6"/>
<proteinExistence type="predicted"/>
<reference evidence="1" key="1">
    <citation type="journal article" date="2014" name="Front. Microbiol.">
        <title>High frequency of phylogenetically diverse reductive dehalogenase-homologous genes in deep subseafloor sedimentary metagenomes.</title>
        <authorList>
            <person name="Kawai M."/>
            <person name="Futagami T."/>
            <person name="Toyoda A."/>
            <person name="Takaki Y."/>
            <person name="Nishi S."/>
            <person name="Hori S."/>
            <person name="Arai W."/>
            <person name="Tsubouchi T."/>
            <person name="Morono Y."/>
            <person name="Uchiyama I."/>
            <person name="Ito T."/>
            <person name="Fujiyama A."/>
            <person name="Inagaki F."/>
            <person name="Takami H."/>
        </authorList>
    </citation>
    <scope>NUCLEOTIDE SEQUENCE</scope>
    <source>
        <strain evidence="1">Expedition CK06-06</strain>
    </source>
</reference>